<feature type="compositionally biased region" description="Basic and acidic residues" evidence="1">
    <location>
        <begin position="95"/>
        <end position="106"/>
    </location>
</feature>
<feature type="compositionally biased region" description="Acidic residues" evidence="1">
    <location>
        <begin position="246"/>
        <end position="270"/>
    </location>
</feature>
<dbReference type="AlphaFoldDB" id="A0A3N4INL3"/>
<feature type="compositionally biased region" description="Basic and acidic residues" evidence="1">
    <location>
        <begin position="513"/>
        <end position="525"/>
    </location>
</feature>
<keyword evidence="3" id="KW-1185">Reference proteome</keyword>
<accession>A0A3N4INL3</accession>
<feature type="compositionally biased region" description="Basic and acidic residues" evidence="1">
    <location>
        <begin position="236"/>
        <end position="245"/>
    </location>
</feature>
<feature type="compositionally biased region" description="Polar residues" evidence="1">
    <location>
        <begin position="134"/>
        <end position="169"/>
    </location>
</feature>
<feature type="compositionally biased region" description="Basic and acidic residues" evidence="1">
    <location>
        <begin position="63"/>
        <end position="79"/>
    </location>
</feature>
<proteinExistence type="predicted"/>
<feature type="compositionally biased region" description="Basic and acidic residues" evidence="1">
    <location>
        <begin position="271"/>
        <end position="284"/>
    </location>
</feature>
<evidence type="ECO:0000313" key="3">
    <source>
        <dbReference type="Proteomes" id="UP000275078"/>
    </source>
</evidence>
<evidence type="ECO:0000313" key="2">
    <source>
        <dbReference type="EMBL" id="RPA87742.1"/>
    </source>
</evidence>
<feature type="compositionally biased region" description="Polar residues" evidence="1">
    <location>
        <begin position="112"/>
        <end position="126"/>
    </location>
</feature>
<gene>
    <name evidence="2" type="ORF">BJ508DRAFT_300982</name>
</gene>
<evidence type="ECO:0000256" key="1">
    <source>
        <dbReference type="SAM" id="MobiDB-lite"/>
    </source>
</evidence>
<name>A0A3N4INL3_ASCIM</name>
<sequence length="525" mass="58946">MSKAPAAAKSAKRSNGPKSAADLQNSVSSRHNGIGSLSVIPATSQPERGRAVGLLDGIVSPKAGKEKPQKSNTRSERETLPAVVTSFTQQYQIEPEPHSLAFDRSRKGYYRYSTTPEYTPVQSQEPAHQDKTNSESLKTKSGNMSKDSKKQNTSNRNNMERSQAPQPSSIAPILRKSYSKRQASEELYHRDDVVENRERDKKKQRKEREHSMDTSSDAEEINRREGTDDFENPHFTPEEDKHPDDFKDEDACDPDFEPLESPSEYDEDEFVEKSQDSKHSTDHDADGEEDDGEDTKGSGEQKNMDDNGIESNHSSIRTSTESDRPEFHQETISVIKNACYYLHEDHEGTCKITCTNFDWTIKQDHLPGRLPRNIVYELDIRMTPQGVPMIAVVYHDGGNGDGDICGWVPYSSTAHPLLERFILAFHKIRARISWQASVSTGKSKTDLIYHGTCVWEAACDDGDGLDLGDDSDGEEDFTTGSPADMREGQMNSSGYREGTSPVSHMLRQEEEEAERRKKEAEEGEE</sequence>
<feature type="compositionally biased region" description="Polar residues" evidence="1">
    <location>
        <begin position="22"/>
        <end position="31"/>
    </location>
</feature>
<feature type="compositionally biased region" description="Polar residues" evidence="1">
    <location>
        <begin position="309"/>
        <end position="319"/>
    </location>
</feature>
<organism evidence="2 3">
    <name type="scientific">Ascobolus immersus RN42</name>
    <dbReference type="NCBI Taxonomy" id="1160509"/>
    <lineage>
        <taxon>Eukaryota</taxon>
        <taxon>Fungi</taxon>
        <taxon>Dikarya</taxon>
        <taxon>Ascomycota</taxon>
        <taxon>Pezizomycotina</taxon>
        <taxon>Pezizomycetes</taxon>
        <taxon>Pezizales</taxon>
        <taxon>Ascobolaceae</taxon>
        <taxon>Ascobolus</taxon>
    </lineage>
</organism>
<feature type="compositionally biased region" description="Basic and acidic residues" evidence="1">
    <location>
        <begin position="294"/>
        <end position="305"/>
    </location>
</feature>
<feature type="region of interest" description="Disordered" evidence="1">
    <location>
        <begin position="1"/>
        <end position="327"/>
    </location>
</feature>
<reference evidence="2 3" key="1">
    <citation type="journal article" date="2018" name="Nat. Ecol. Evol.">
        <title>Pezizomycetes genomes reveal the molecular basis of ectomycorrhizal truffle lifestyle.</title>
        <authorList>
            <person name="Murat C."/>
            <person name="Payen T."/>
            <person name="Noel B."/>
            <person name="Kuo A."/>
            <person name="Morin E."/>
            <person name="Chen J."/>
            <person name="Kohler A."/>
            <person name="Krizsan K."/>
            <person name="Balestrini R."/>
            <person name="Da Silva C."/>
            <person name="Montanini B."/>
            <person name="Hainaut M."/>
            <person name="Levati E."/>
            <person name="Barry K.W."/>
            <person name="Belfiori B."/>
            <person name="Cichocki N."/>
            <person name="Clum A."/>
            <person name="Dockter R.B."/>
            <person name="Fauchery L."/>
            <person name="Guy J."/>
            <person name="Iotti M."/>
            <person name="Le Tacon F."/>
            <person name="Lindquist E.A."/>
            <person name="Lipzen A."/>
            <person name="Malagnac F."/>
            <person name="Mello A."/>
            <person name="Molinier V."/>
            <person name="Miyauchi S."/>
            <person name="Poulain J."/>
            <person name="Riccioni C."/>
            <person name="Rubini A."/>
            <person name="Sitrit Y."/>
            <person name="Splivallo R."/>
            <person name="Traeger S."/>
            <person name="Wang M."/>
            <person name="Zifcakova L."/>
            <person name="Wipf D."/>
            <person name="Zambonelli A."/>
            <person name="Paolocci F."/>
            <person name="Nowrousian M."/>
            <person name="Ottonello S."/>
            <person name="Baldrian P."/>
            <person name="Spatafora J.W."/>
            <person name="Henrissat B."/>
            <person name="Nagy L.G."/>
            <person name="Aury J.M."/>
            <person name="Wincker P."/>
            <person name="Grigoriev I.V."/>
            <person name="Bonfante P."/>
            <person name="Martin F.M."/>
        </authorList>
    </citation>
    <scope>NUCLEOTIDE SEQUENCE [LARGE SCALE GENOMIC DNA]</scope>
    <source>
        <strain evidence="2 3">RN42</strain>
    </source>
</reference>
<protein>
    <submittedName>
        <fullName evidence="2">Uncharacterized protein</fullName>
    </submittedName>
</protein>
<dbReference type="EMBL" id="ML119646">
    <property type="protein sequence ID" value="RPA87742.1"/>
    <property type="molecule type" value="Genomic_DNA"/>
</dbReference>
<feature type="region of interest" description="Disordered" evidence="1">
    <location>
        <begin position="465"/>
        <end position="525"/>
    </location>
</feature>
<dbReference type="Proteomes" id="UP000275078">
    <property type="component" value="Unassembled WGS sequence"/>
</dbReference>
<feature type="compositionally biased region" description="Basic and acidic residues" evidence="1">
    <location>
        <begin position="182"/>
        <end position="212"/>
    </location>
</feature>
<feature type="compositionally biased region" description="Acidic residues" evidence="1">
    <location>
        <begin position="465"/>
        <end position="477"/>
    </location>
</feature>